<protein>
    <submittedName>
        <fullName evidence="1">Uncharacterized protein</fullName>
    </submittedName>
</protein>
<dbReference type="EMBL" id="BMAV01019113">
    <property type="protein sequence ID" value="GFY71845.1"/>
    <property type="molecule type" value="Genomic_DNA"/>
</dbReference>
<evidence type="ECO:0000313" key="1">
    <source>
        <dbReference type="EMBL" id="GFY71845.1"/>
    </source>
</evidence>
<name>A0A8X6YFA3_9ARAC</name>
<dbReference type="AlphaFoldDB" id="A0A8X6YFA3"/>
<reference evidence="1" key="1">
    <citation type="submission" date="2020-08" db="EMBL/GenBank/DDBJ databases">
        <title>Multicomponent nature underlies the extraordinary mechanical properties of spider dragline silk.</title>
        <authorList>
            <person name="Kono N."/>
            <person name="Nakamura H."/>
            <person name="Mori M."/>
            <person name="Yoshida Y."/>
            <person name="Ohtoshi R."/>
            <person name="Malay A.D."/>
            <person name="Moran D.A.P."/>
            <person name="Tomita M."/>
            <person name="Numata K."/>
            <person name="Arakawa K."/>
        </authorList>
    </citation>
    <scope>NUCLEOTIDE SEQUENCE</scope>
</reference>
<sequence>MAKHFDCRKWHCFQDQGGPNNFGMAGAALLPRPPGSNFKKRRKSVSDPSFIMQLPNTFLSLRQMSLCNIALQVYNDPKVSEFRNTHDINSCIWSSDEIESLLRKETATLLNHAQVLQMLSKRRKPTLSHANKYQFNGDDNYHSISIQLFEFYVDKKLSTLLLPKMFKKEVTTLVRLVSIESYKWFQDHKQ</sequence>
<evidence type="ECO:0000313" key="2">
    <source>
        <dbReference type="Proteomes" id="UP000886998"/>
    </source>
</evidence>
<dbReference type="Proteomes" id="UP000886998">
    <property type="component" value="Unassembled WGS sequence"/>
</dbReference>
<proteinExistence type="predicted"/>
<organism evidence="1 2">
    <name type="scientific">Trichonephila inaurata madagascariensis</name>
    <dbReference type="NCBI Taxonomy" id="2747483"/>
    <lineage>
        <taxon>Eukaryota</taxon>
        <taxon>Metazoa</taxon>
        <taxon>Ecdysozoa</taxon>
        <taxon>Arthropoda</taxon>
        <taxon>Chelicerata</taxon>
        <taxon>Arachnida</taxon>
        <taxon>Araneae</taxon>
        <taxon>Araneomorphae</taxon>
        <taxon>Entelegynae</taxon>
        <taxon>Araneoidea</taxon>
        <taxon>Nephilidae</taxon>
        <taxon>Trichonephila</taxon>
        <taxon>Trichonephila inaurata</taxon>
    </lineage>
</organism>
<keyword evidence="2" id="KW-1185">Reference proteome</keyword>
<gene>
    <name evidence="1" type="ORF">TNIN_41321</name>
</gene>
<accession>A0A8X6YFA3</accession>
<comment type="caution">
    <text evidence="1">The sequence shown here is derived from an EMBL/GenBank/DDBJ whole genome shotgun (WGS) entry which is preliminary data.</text>
</comment>